<dbReference type="SMART" id="SM00448">
    <property type="entry name" value="REC"/>
    <property type="match status" value="1"/>
</dbReference>
<dbReference type="Pfam" id="PF00196">
    <property type="entry name" value="GerE"/>
    <property type="match status" value="1"/>
</dbReference>
<comment type="caution">
    <text evidence="6">The sequence shown here is derived from an EMBL/GenBank/DDBJ whole genome shotgun (WGS) entry which is preliminary data.</text>
</comment>
<evidence type="ECO:0000256" key="2">
    <source>
        <dbReference type="ARBA" id="ARBA00023125"/>
    </source>
</evidence>
<dbReference type="CDD" id="cd17535">
    <property type="entry name" value="REC_NarL-like"/>
    <property type="match status" value="1"/>
</dbReference>
<dbReference type="InterPro" id="IPR011006">
    <property type="entry name" value="CheY-like_superfamily"/>
</dbReference>
<dbReference type="InterPro" id="IPR000792">
    <property type="entry name" value="Tscrpt_reg_LuxR_C"/>
</dbReference>
<dbReference type="RefSeq" id="WP_404633052.1">
    <property type="nucleotide sequence ID" value="NZ_JADIKM010000003.1"/>
</dbReference>
<dbReference type="Proteomes" id="UP001620460">
    <property type="component" value="Unassembled WGS sequence"/>
</dbReference>
<feature type="modified residue" description="4-aspartylphosphate" evidence="3">
    <location>
        <position position="60"/>
    </location>
</feature>
<dbReference type="PANTHER" id="PTHR43214:SF43">
    <property type="entry name" value="TWO-COMPONENT RESPONSE REGULATOR"/>
    <property type="match status" value="1"/>
</dbReference>
<dbReference type="PROSITE" id="PS50110">
    <property type="entry name" value="RESPONSE_REGULATORY"/>
    <property type="match status" value="1"/>
</dbReference>
<dbReference type="Gene3D" id="3.40.50.2300">
    <property type="match status" value="1"/>
</dbReference>
<feature type="domain" description="Response regulatory" evidence="5">
    <location>
        <begin position="9"/>
        <end position="125"/>
    </location>
</feature>
<evidence type="ECO:0000313" key="6">
    <source>
        <dbReference type="EMBL" id="MFK2904487.1"/>
    </source>
</evidence>
<gene>
    <name evidence="6" type="ORF">ISP17_10955</name>
</gene>
<evidence type="ECO:0000313" key="7">
    <source>
        <dbReference type="Proteomes" id="UP001620460"/>
    </source>
</evidence>
<evidence type="ECO:0000259" key="4">
    <source>
        <dbReference type="PROSITE" id="PS50043"/>
    </source>
</evidence>
<dbReference type="SUPFAM" id="SSF46894">
    <property type="entry name" value="C-terminal effector domain of the bipartite response regulators"/>
    <property type="match status" value="1"/>
</dbReference>
<dbReference type="EMBL" id="JADIKM010000003">
    <property type="protein sequence ID" value="MFK2904487.1"/>
    <property type="molecule type" value="Genomic_DNA"/>
</dbReference>
<dbReference type="PROSITE" id="PS00622">
    <property type="entry name" value="HTH_LUXR_1"/>
    <property type="match status" value="1"/>
</dbReference>
<keyword evidence="2" id="KW-0238">DNA-binding</keyword>
<dbReference type="InterPro" id="IPR001789">
    <property type="entry name" value="Sig_transdc_resp-reg_receiver"/>
</dbReference>
<dbReference type="SUPFAM" id="SSF52172">
    <property type="entry name" value="CheY-like"/>
    <property type="match status" value="1"/>
</dbReference>
<organism evidence="6 7">
    <name type="scientific">Dyella ginsengisoli</name>
    <dbReference type="NCBI Taxonomy" id="363848"/>
    <lineage>
        <taxon>Bacteria</taxon>
        <taxon>Pseudomonadati</taxon>
        <taxon>Pseudomonadota</taxon>
        <taxon>Gammaproteobacteria</taxon>
        <taxon>Lysobacterales</taxon>
        <taxon>Rhodanobacteraceae</taxon>
        <taxon>Dyella</taxon>
    </lineage>
</organism>
<evidence type="ECO:0000256" key="1">
    <source>
        <dbReference type="ARBA" id="ARBA00022553"/>
    </source>
</evidence>
<dbReference type="SMART" id="SM00421">
    <property type="entry name" value="HTH_LUXR"/>
    <property type="match status" value="1"/>
</dbReference>
<proteinExistence type="predicted"/>
<dbReference type="PANTHER" id="PTHR43214">
    <property type="entry name" value="TWO-COMPONENT RESPONSE REGULATOR"/>
    <property type="match status" value="1"/>
</dbReference>
<evidence type="ECO:0000259" key="5">
    <source>
        <dbReference type="PROSITE" id="PS50110"/>
    </source>
</evidence>
<dbReference type="InterPro" id="IPR058245">
    <property type="entry name" value="NreC/VraR/RcsB-like_REC"/>
</dbReference>
<name>A0ABW8JTL3_9GAMM</name>
<keyword evidence="7" id="KW-1185">Reference proteome</keyword>
<dbReference type="PRINTS" id="PR00038">
    <property type="entry name" value="HTHLUXR"/>
</dbReference>
<reference evidence="6 7" key="1">
    <citation type="submission" date="2020-10" db="EMBL/GenBank/DDBJ databases">
        <title>Phylogeny of dyella-like bacteria.</title>
        <authorList>
            <person name="Fu J."/>
        </authorList>
    </citation>
    <scope>NUCLEOTIDE SEQUENCE [LARGE SCALE GENOMIC DNA]</scope>
    <source>
        <strain evidence="6 7">Gsoil3046</strain>
    </source>
</reference>
<sequence length="210" mass="22621">MTSSDKPIRILTVDDHPMLREGIAAVIEGQPDMVLVAEASDGYEALQQFRAHRPDVVLMDLQMPRMAGVEAIVAIRREFPAATILVLTTYKGDARALRALKAGAQGYMLKSALRKELLETIRQLHAGHRSIPPEIAAEIAGHAVDDALTSREVAVLSCVASGNSNKAVATLMSISEETVKAHMKSILAKLGANDRTHAVTIALRRGILNS</sequence>
<feature type="domain" description="HTH luxR-type" evidence="4">
    <location>
        <begin position="141"/>
        <end position="206"/>
    </location>
</feature>
<keyword evidence="1 3" id="KW-0597">Phosphoprotein</keyword>
<evidence type="ECO:0000256" key="3">
    <source>
        <dbReference type="PROSITE-ProRule" id="PRU00169"/>
    </source>
</evidence>
<dbReference type="Pfam" id="PF00072">
    <property type="entry name" value="Response_reg"/>
    <property type="match status" value="1"/>
</dbReference>
<dbReference type="InterPro" id="IPR039420">
    <property type="entry name" value="WalR-like"/>
</dbReference>
<protein>
    <submittedName>
        <fullName evidence="6">Response regulator transcription factor</fullName>
    </submittedName>
</protein>
<dbReference type="PROSITE" id="PS50043">
    <property type="entry name" value="HTH_LUXR_2"/>
    <property type="match status" value="1"/>
</dbReference>
<dbReference type="CDD" id="cd06170">
    <property type="entry name" value="LuxR_C_like"/>
    <property type="match status" value="1"/>
</dbReference>
<accession>A0ABW8JTL3</accession>
<dbReference type="InterPro" id="IPR016032">
    <property type="entry name" value="Sig_transdc_resp-reg_C-effctor"/>
</dbReference>